<feature type="compositionally biased region" description="Low complexity" evidence="1">
    <location>
        <begin position="158"/>
        <end position="170"/>
    </location>
</feature>
<proteinExistence type="predicted"/>
<dbReference type="InParanoid" id="C0NLZ7"/>
<gene>
    <name evidence="3" type="ORF">HCBG_04527</name>
</gene>
<dbReference type="InterPro" id="IPR045136">
    <property type="entry name" value="Iah1-like"/>
</dbReference>
<dbReference type="STRING" id="447093.C0NLZ7"/>
<protein>
    <submittedName>
        <fullName evidence="3">GDSL Lipase/Acylhydrolase</fullName>
    </submittedName>
</protein>
<organism evidence="3 4">
    <name type="scientific">Ajellomyces capsulatus (strain G186AR / H82 / ATCC MYA-2454 / RMSCC 2432)</name>
    <name type="common">Darling's disease fungus</name>
    <name type="synonym">Histoplasma capsulatum</name>
    <dbReference type="NCBI Taxonomy" id="447093"/>
    <lineage>
        <taxon>Eukaryota</taxon>
        <taxon>Fungi</taxon>
        <taxon>Dikarya</taxon>
        <taxon>Ascomycota</taxon>
        <taxon>Pezizomycotina</taxon>
        <taxon>Eurotiomycetes</taxon>
        <taxon>Eurotiomycetidae</taxon>
        <taxon>Onygenales</taxon>
        <taxon>Ajellomycetaceae</taxon>
        <taxon>Histoplasma</taxon>
    </lineage>
</organism>
<accession>C0NLZ7</accession>
<dbReference type="HOGENOM" id="CLU_051989_0_0_1"/>
<dbReference type="FunCoup" id="C0NLZ7">
    <property type="interactions" value="216"/>
</dbReference>
<dbReference type="VEuPathDB" id="FungiDB:I7I50_11235"/>
<dbReference type="SUPFAM" id="SSF52266">
    <property type="entry name" value="SGNH hydrolase"/>
    <property type="match status" value="1"/>
</dbReference>
<evidence type="ECO:0000256" key="1">
    <source>
        <dbReference type="SAM" id="MobiDB-lite"/>
    </source>
</evidence>
<feature type="region of interest" description="Disordered" evidence="1">
    <location>
        <begin position="158"/>
        <end position="177"/>
    </location>
</feature>
<evidence type="ECO:0000313" key="3">
    <source>
        <dbReference type="EMBL" id="EEH07648.1"/>
    </source>
</evidence>
<dbReference type="CDD" id="cd01838">
    <property type="entry name" value="Isoamyl_acetate_hydrolase_like"/>
    <property type="match status" value="1"/>
</dbReference>
<reference evidence="3" key="1">
    <citation type="submission" date="2009-02" db="EMBL/GenBank/DDBJ databases">
        <title>The Genome Sequence of Ajellomyces capsulatus strain G186AR.</title>
        <authorList>
            <consortium name="The Broad Institute Genome Sequencing Platform"/>
            <person name="Champion M."/>
            <person name="Cuomo C."/>
            <person name="Ma L.-J."/>
            <person name="Henn M.R."/>
            <person name="Sil A."/>
            <person name="Goldman B."/>
            <person name="Young S.K."/>
            <person name="Kodira C.D."/>
            <person name="Zeng Q."/>
            <person name="Koehrsen M."/>
            <person name="Alvarado L."/>
            <person name="Berlin A."/>
            <person name="Borenstein D."/>
            <person name="Chen Z."/>
            <person name="Engels R."/>
            <person name="Freedman E."/>
            <person name="Gellesch M."/>
            <person name="Goldberg J."/>
            <person name="Griggs A."/>
            <person name="Gujja S."/>
            <person name="Heiman D."/>
            <person name="Hepburn T."/>
            <person name="Howarth C."/>
            <person name="Jen D."/>
            <person name="Larson L."/>
            <person name="Lewis B."/>
            <person name="Mehta T."/>
            <person name="Park D."/>
            <person name="Pearson M."/>
            <person name="Roberts A."/>
            <person name="Saif S."/>
            <person name="Shea T."/>
            <person name="Shenoy N."/>
            <person name="Sisk P."/>
            <person name="Stolte C."/>
            <person name="Sykes S."/>
            <person name="Walk T."/>
            <person name="White J."/>
            <person name="Yandava C."/>
            <person name="Klein B."/>
            <person name="McEwen J.G."/>
            <person name="Puccia R."/>
            <person name="Goldman G.H."/>
            <person name="Felipe M.S."/>
            <person name="Nino-Vega G."/>
            <person name="San-Blas G."/>
            <person name="Taylor J."/>
            <person name="Mendoza L."/>
            <person name="Galagan J."/>
            <person name="Nusbaum C."/>
            <person name="Birren B."/>
        </authorList>
    </citation>
    <scope>NUCLEOTIDE SEQUENCE</scope>
    <source>
        <strain evidence="3">G186AR</strain>
    </source>
</reference>
<evidence type="ECO:0000313" key="4">
    <source>
        <dbReference type="Proteomes" id="UP000001631"/>
    </source>
</evidence>
<sequence>MLIKHTVIPEASSSPPYVEYEQFIIFGDSITQGSCDQGRGFAFSPALQSGGITLSLNYIRRFDIINRGFSGYTSQQALAIFPSFFPPVQKAKVRLMIVFFGANDAVLPGFEQHVPLPTYEANLRKILTHPLIKEHKETNLLLLTPPPVDEYQFSAADTDTDMGTDTGTATPSGTPEPASVAVMRKASQTKKYADACRQVGKALNVPVADIWTAFMTAAGWVEGQPLPGSRDVPANKKLQALLSDGLHFNPAGYQVMYDEVTRAIRTHYPHLTPGNVPIHFPPWQTAPKL</sequence>
<evidence type="ECO:0000259" key="2">
    <source>
        <dbReference type="Pfam" id="PF13472"/>
    </source>
</evidence>
<dbReference type="Proteomes" id="UP000001631">
    <property type="component" value="Unassembled WGS sequence"/>
</dbReference>
<name>C0NLZ7_AJECG</name>
<dbReference type="GeneID" id="69037543"/>
<dbReference type="PANTHER" id="PTHR14209:SF19">
    <property type="entry name" value="ISOAMYL ACETATE-HYDROLYZING ESTERASE 1 HOMOLOG"/>
    <property type="match status" value="1"/>
</dbReference>
<feature type="domain" description="SGNH hydrolase-type esterase" evidence="2">
    <location>
        <begin position="25"/>
        <end position="255"/>
    </location>
</feature>
<dbReference type="EMBL" id="GG663367">
    <property type="protein sequence ID" value="EEH07648.1"/>
    <property type="molecule type" value="Genomic_DNA"/>
</dbReference>
<keyword evidence="4" id="KW-1185">Reference proteome</keyword>
<dbReference type="RefSeq" id="XP_045288129.1">
    <property type="nucleotide sequence ID" value="XM_045431576.1"/>
</dbReference>
<dbReference type="InterPro" id="IPR036514">
    <property type="entry name" value="SGNH_hydro_sf"/>
</dbReference>
<dbReference type="Pfam" id="PF13472">
    <property type="entry name" value="Lipase_GDSL_2"/>
    <property type="match status" value="1"/>
</dbReference>
<dbReference type="AlphaFoldDB" id="C0NLZ7"/>
<dbReference type="PANTHER" id="PTHR14209">
    <property type="entry name" value="ISOAMYL ACETATE-HYDROLYZING ESTERASE 1"/>
    <property type="match status" value="1"/>
</dbReference>
<dbReference type="InterPro" id="IPR013830">
    <property type="entry name" value="SGNH_hydro"/>
</dbReference>
<dbReference type="Gene3D" id="3.40.50.1110">
    <property type="entry name" value="SGNH hydrolase"/>
    <property type="match status" value="1"/>
</dbReference>